<keyword evidence="3" id="KW-1185">Reference proteome</keyword>
<keyword evidence="1" id="KW-0472">Membrane</keyword>
<dbReference type="EMBL" id="CP124535">
    <property type="protein sequence ID" value="WGV16090.1"/>
    <property type="molecule type" value="Genomic_DNA"/>
</dbReference>
<evidence type="ECO:0000256" key="1">
    <source>
        <dbReference type="SAM" id="Phobius"/>
    </source>
</evidence>
<feature type="transmembrane region" description="Helical" evidence="1">
    <location>
        <begin position="33"/>
        <end position="54"/>
    </location>
</feature>
<dbReference type="Proteomes" id="UP001230978">
    <property type="component" value="Chromosome"/>
</dbReference>
<dbReference type="RefSeq" id="WP_281466091.1">
    <property type="nucleotide sequence ID" value="NZ_CP124535.1"/>
</dbReference>
<name>A0ABY8Q703_9RHOB</name>
<accession>A0ABY8Q703</accession>
<keyword evidence="1" id="KW-1133">Transmembrane helix</keyword>
<keyword evidence="1" id="KW-0812">Transmembrane</keyword>
<reference evidence="2 3" key="1">
    <citation type="submission" date="2023-04" db="EMBL/GenBank/DDBJ databases">
        <title>YMD61, complete Genome.</title>
        <authorList>
            <person name="Zhang J."/>
        </authorList>
    </citation>
    <scope>NUCLEOTIDE SEQUENCE [LARGE SCALE GENOMIC DNA]</scope>
    <source>
        <strain evidence="2 3">YMD61</strain>
    </source>
</reference>
<proteinExistence type="predicted"/>
<organism evidence="2 3">
    <name type="scientific">Fuscovulum ytuae</name>
    <dbReference type="NCBI Taxonomy" id="3042299"/>
    <lineage>
        <taxon>Bacteria</taxon>
        <taxon>Pseudomonadati</taxon>
        <taxon>Pseudomonadota</taxon>
        <taxon>Alphaproteobacteria</taxon>
        <taxon>Rhodobacterales</taxon>
        <taxon>Paracoccaceae</taxon>
        <taxon>Fuscovulum</taxon>
    </lineage>
</organism>
<gene>
    <name evidence="2" type="ORF">QF092_17860</name>
</gene>
<sequence>MTTDTKRTALPALRTTTTEHRGASRLLQRIEDAALFCAFAMALSLMATSAVMVASA</sequence>
<evidence type="ECO:0000313" key="3">
    <source>
        <dbReference type="Proteomes" id="UP001230978"/>
    </source>
</evidence>
<protein>
    <submittedName>
        <fullName evidence="2">Uncharacterized protein</fullName>
    </submittedName>
</protein>
<evidence type="ECO:0000313" key="2">
    <source>
        <dbReference type="EMBL" id="WGV16090.1"/>
    </source>
</evidence>